<dbReference type="PANTHER" id="PTHR16026">
    <property type="entry name" value="CARTILAGE ACIDIC PROTEIN 1"/>
    <property type="match status" value="1"/>
</dbReference>
<evidence type="ECO:0000313" key="3">
    <source>
        <dbReference type="EMBL" id="AMY09130.1"/>
    </source>
</evidence>
<dbReference type="InterPro" id="IPR028994">
    <property type="entry name" value="Integrin_alpha_N"/>
</dbReference>
<dbReference type="STRING" id="1855912.LuPra_02343"/>
<name>A0A143PLR9_LUTPR</name>
<evidence type="ECO:0000313" key="4">
    <source>
        <dbReference type="Proteomes" id="UP000076079"/>
    </source>
</evidence>
<dbReference type="EMBL" id="CP015136">
    <property type="protein sequence ID" value="AMY09130.1"/>
    <property type="molecule type" value="Genomic_DNA"/>
</dbReference>
<protein>
    <submittedName>
        <fullName evidence="3">ASPIC and UnbV</fullName>
    </submittedName>
</protein>
<sequence length="603" mass="65798">MTRYARPLLALLFLALLATPWLMRHFGRRAVVAEATSDPRTRYGFRMTESSRTAGLNFVHAAPTLDAKLAHIMPQVASMGAAVSVVDVDADGHADLYVTDSQEGSRNRLYRNRGNGTFEEIAAALGIAALNEASTGVSMGSAWGDYDNDGFPDLLLHRWGRQELFHNDGGRAFTRVSEQAGLPTWANINTATWLDFDRDGRLDFFMGGYFAEDVNLWALSTTKIMPQSFEYATNGGRKYLYRNLGGGRFEEVSAARGLASTRWALAVVAADLRGTGYPDLFIANDYGVSELFVNEGGRFREVGRQAGVGYAPKSGMNAAVGDVLNQGRFAIYVSNISEEGILIQGNNLWVPTGGDAKTLPTYENLARSMNVDLGGWSFGAQFGDLNNDGTQDLYLVNGYVSASRTESYWYDYSKVAGGHEVVISDAKNWPAMGTRSLAGYQAKRVWVNDGAGRLVDVAQMVGVTDRHDGRSVALADFANRGMLDVVVANQRGPLLLYRNDVAPGRGWIGFDLEGSCRPDTPASQRCSNRDAIGAQVTLHWQGQQQVQEVLGNSGFCGQNQRRLHFGLGAATVADRAVVRWPSGKMQEIVHPSINQVHVLREPA</sequence>
<dbReference type="SUPFAM" id="SSF69318">
    <property type="entry name" value="Integrin alpha N-terminal domain"/>
    <property type="match status" value="1"/>
</dbReference>
<dbReference type="Pfam" id="PF07593">
    <property type="entry name" value="UnbV_ASPIC"/>
    <property type="match status" value="1"/>
</dbReference>
<dbReference type="OrthoDB" id="9816120at2"/>
<keyword evidence="1" id="KW-0732">Signal</keyword>
<dbReference type="PATRIC" id="fig|1813736.3.peg.2458"/>
<evidence type="ECO:0000256" key="1">
    <source>
        <dbReference type="ARBA" id="ARBA00022729"/>
    </source>
</evidence>
<gene>
    <name evidence="3" type="ORF">LuPra_02343</name>
</gene>
<evidence type="ECO:0000259" key="2">
    <source>
        <dbReference type="Pfam" id="PF07593"/>
    </source>
</evidence>
<reference evidence="3 4" key="1">
    <citation type="journal article" date="2016" name="Genome Announc.">
        <title>First Complete Genome Sequence of a Subdivision 6 Acidobacterium Strain.</title>
        <authorList>
            <person name="Huang S."/>
            <person name="Vieira S."/>
            <person name="Bunk B."/>
            <person name="Riedel T."/>
            <person name="Sproer C."/>
            <person name="Overmann J."/>
        </authorList>
    </citation>
    <scope>NUCLEOTIDE SEQUENCE [LARGE SCALE GENOMIC DNA]</scope>
    <source>
        <strain evidence="4">DSM 100886 HEG_-6_39</strain>
    </source>
</reference>
<dbReference type="Gene3D" id="2.130.10.130">
    <property type="entry name" value="Integrin alpha, N-terminal"/>
    <property type="match status" value="2"/>
</dbReference>
<feature type="domain" description="ASPIC/UnbV" evidence="2">
    <location>
        <begin position="531"/>
        <end position="597"/>
    </location>
</feature>
<dbReference type="KEGG" id="abac:LuPra_02343"/>
<organism evidence="3 4">
    <name type="scientific">Luteitalea pratensis</name>
    <dbReference type="NCBI Taxonomy" id="1855912"/>
    <lineage>
        <taxon>Bacteria</taxon>
        <taxon>Pseudomonadati</taxon>
        <taxon>Acidobacteriota</taxon>
        <taxon>Vicinamibacteria</taxon>
        <taxon>Vicinamibacterales</taxon>
        <taxon>Vicinamibacteraceae</taxon>
        <taxon>Luteitalea</taxon>
    </lineage>
</organism>
<dbReference type="Pfam" id="PF13517">
    <property type="entry name" value="FG-GAP_3"/>
    <property type="match status" value="2"/>
</dbReference>
<dbReference type="InterPro" id="IPR027039">
    <property type="entry name" value="Crtac1"/>
</dbReference>
<dbReference type="AlphaFoldDB" id="A0A143PLR9"/>
<dbReference type="InterPro" id="IPR013517">
    <property type="entry name" value="FG-GAP"/>
</dbReference>
<keyword evidence="4" id="KW-1185">Reference proteome</keyword>
<proteinExistence type="predicted"/>
<dbReference type="PANTHER" id="PTHR16026:SF0">
    <property type="entry name" value="CARTILAGE ACIDIC PROTEIN 1"/>
    <property type="match status" value="1"/>
</dbReference>
<accession>A0A143PLR9</accession>
<reference evidence="4" key="2">
    <citation type="submission" date="2016-04" db="EMBL/GenBank/DDBJ databases">
        <title>First Complete Genome Sequence of a Subdivision 6 Acidobacterium.</title>
        <authorList>
            <person name="Huang S."/>
            <person name="Vieira S."/>
            <person name="Bunk B."/>
            <person name="Riedel T."/>
            <person name="Sproeer C."/>
            <person name="Overmann J."/>
        </authorList>
    </citation>
    <scope>NUCLEOTIDE SEQUENCE [LARGE SCALE GENOMIC DNA]</scope>
    <source>
        <strain evidence="4">DSM 100886 HEG_-6_39</strain>
    </source>
</reference>
<dbReference type="InterPro" id="IPR011519">
    <property type="entry name" value="UnbV_ASPIC"/>
</dbReference>
<dbReference type="Proteomes" id="UP000076079">
    <property type="component" value="Chromosome"/>
</dbReference>